<keyword evidence="3 5" id="KW-0418">Kinase</keyword>
<keyword evidence="3 5" id="KW-0808">Transferase</keyword>
<dbReference type="GO" id="GO:0015937">
    <property type="term" value="P:coenzyme A biosynthetic process"/>
    <property type="evidence" value="ECO:0007669"/>
    <property type="project" value="UniProtKB-UniRule"/>
</dbReference>
<dbReference type="InterPro" id="IPR001977">
    <property type="entry name" value="Depp_CoAkinase"/>
</dbReference>
<reference evidence="5" key="1">
    <citation type="journal article" date="2021" name="PeerJ">
        <title>Extensive microbial diversity within the chicken gut microbiome revealed by metagenomics and culture.</title>
        <authorList>
            <person name="Gilroy R."/>
            <person name="Ravi A."/>
            <person name="Getino M."/>
            <person name="Pursley I."/>
            <person name="Horton D.L."/>
            <person name="Alikhan N.F."/>
            <person name="Baker D."/>
            <person name="Gharbi K."/>
            <person name="Hall N."/>
            <person name="Watson M."/>
            <person name="Adriaenssens E.M."/>
            <person name="Foster-Nyarko E."/>
            <person name="Jarju S."/>
            <person name="Secka A."/>
            <person name="Antonio M."/>
            <person name="Oren A."/>
            <person name="Chaudhuri R.R."/>
            <person name="La Ragione R."/>
            <person name="Hildebrand F."/>
            <person name="Pallen M.J."/>
        </authorList>
    </citation>
    <scope>NUCLEOTIDE SEQUENCE</scope>
    <source>
        <strain evidence="5">2189</strain>
    </source>
</reference>
<dbReference type="PANTHER" id="PTHR10695:SF46">
    <property type="entry name" value="BIFUNCTIONAL COENZYME A SYNTHASE-RELATED"/>
    <property type="match status" value="1"/>
</dbReference>
<keyword evidence="1 3" id="KW-0547">Nucleotide-binding</keyword>
<proteinExistence type="inferred from homology"/>
<dbReference type="InterPro" id="IPR027417">
    <property type="entry name" value="P-loop_NTPase"/>
</dbReference>
<dbReference type="CDD" id="cd02022">
    <property type="entry name" value="DPCK"/>
    <property type="match status" value="1"/>
</dbReference>
<keyword evidence="2 3" id="KW-0067">ATP-binding</keyword>
<comment type="similarity">
    <text evidence="3">Belongs to the CoaE family.</text>
</comment>
<evidence type="ECO:0000313" key="5">
    <source>
        <dbReference type="EMBL" id="HIX49944.1"/>
    </source>
</evidence>
<evidence type="ECO:0000313" key="6">
    <source>
        <dbReference type="Proteomes" id="UP000886847"/>
    </source>
</evidence>
<protein>
    <recommendedName>
        <fullName evidence="3 4">Dephospho-CoA kinase</fullName>
        <ecNumber evidence="3 4">2.7.1.24</ecNumber>
    </recommendedName>
    <alternativeName>
        <fullName evidence="3">Dephosphocoenzyme A kinase</fullName>
    </alternativeName>
</protein>
<gene>
    <name evidence="3 5" type="primary">coaE</name>
    <name evidence="5" type="ORF">H9851_01500</name>
</gene>
<dbReference type="GO" id="GO:0005737">
    <property type="term" value="C:cytoplasm"/>
    <property type="evidence" value="ECO:0007669"/>
    <property type="project" value="UniProtKB-SubCell"/>
</dbReference>
<comment type="function">
    <text evidence="3">Catalyzes the phosphorylation of the 3'-hydroxyl group of dephosphocoenzyme A to form coenzyme A.</text>
</comment>
<keyword evidence="3" id="KW-0173">Coenzyme A biosynthesis</keyword>
<dbReference type="PANTHER" id="PTHR10695">
    <property type="entry name" value="DEPHOSPHO-COA KINASE-RELATED"/>
    <property type="match status" value="1"/>
</dbReference>
<comment type="pathway">
    <text evidence="3">Cofactor biosynthesis; coenzyme A biosynthesis; CoA from (R)-pantothenate: step 5/5.</text>
</comment>
<feature type="binding site" evidence="3">
    <location>
        <begin position="15"/>
        <end position="20"/>
    </location>
    <ligand>
        <name>ATP</name>
        <dbReference type="ChEBI" id="CHEBI:30616"/>
    </ligand>
</feature>
<dbReference type="EC" id="2.7.1.24" evidence="3 4"/>
<organism evidence="5 6">
    <name type="scientific">Candidatus Borkfalkia faecavium</name>
    <dbReference type="NCBI Taxonomy" id="2838508"/>
    <lineage>
        <taxon>Bacteria</taxon>
        <taxon>Bacillati</taxon>
        <taxon>Bacillota</taxon>
        <taxon>Clostridia</taxon>
        <taxon>Christensenellales</taxon>
        <taxon>Christensenellaceae</taxon>
        <taxon>Candidatus Borkfalkia</taxon>
    </lineage>
</organism>
<dbReference type="AlphaFoldDB" id="A0A9D2AUU3"/>
<evidence type="ECO:0000256" key="3">
    <source>
        <dbReference type="HAMAP-Rule" id="MF_00376"/>
    </source>
</evidence>
<comment type="catalytic activity">
    <reaction evidence="3">
        <text>3'-dephospho-CoA + ATP = ADP + CoA + H(+)</text>
        <dbReference type="Rhea" id="RHEA:18245"/>
        <dbReference type="ChEBI" id="CHEBI:15378"/>
        <dbReference type="ChEBI" id="CHEBI:30616"/>
        <dbReference type="ChEBI" id="CHEBI:57287"/>
        <dbReference type="ChEBI" id="CHEBI:57328"/>
        <dbReference type="ChEBI" id="CHEBI:456216"/>
        <dbReference type="EC" id="2.7.1.24"/>
    </reaction>
</comment>
<sequence>MKQSKLKIAVTGGIGSGKSAVMRILAEEGYRTFSADAIARTIYADAALRQKVAEQFPGCLDARGEVDRRALAAIVFGDKEKIAALNALTHPYIMQKLFTEMDACDAPAFAEVPLLFESGTAQLFDRVIVVMRDLPARIRAVCERDGIGEREALLRVQSQFDYENNSLNGHTVVYNNGTPEQLRSRVVQVVHEILC</sequence>
<comment type="caution">
    <text evidence="5">The sequence shown here is derived from an EMBL/GenBank/DDBJ whole genome shotgun (WGS) entry which is preliminary data.</text>
</comment>
<evidence type="ECO:0000256" key="2">
    <source>
        <dbReference type="ARBA" id="ARBA00022840"/>
    </source>
</evidence>
<name>A0A9D2AUU3_9FIRM</name>
<dbReference type="Proteomes" id="UP000886847">
    <property type="component" value="Unassembled WGS sequence"/>
</dbReference>
<dbReference type="SUPFAM" id="SSF52540">
    <property type="entry name" value="P-loop containing nucleoside triphosphate hydrolases"/>
    <property type="match status" value="1"/>
</dbReference>
<dbReference type="PROSITE" id="PS51219">
    <property type="entry name" value="DPCK"/>
    <property type="match status" value="1"/>
</dbReference>
<keyword evidence="3" id="KW-0963">Cytoplasm</keyword>
<dbReference type="Pfam" id="PF01121">
    <property type="entry name" value="CoaE"/>
    <property type="match status" value="1"/>
</dbReference>
<dbReference type="EMBL" id="DXEW01000005">
    <property type="protein sequence ID" value="HIX49944.1"/>
    <property type="molecule type" value="Genomic_DNA"/>
</dbReference>
<dbReference type="HAMAP" id="MF_00376">
    <property type="entry name" value="Dephospho_CoA_kinase"/>
    <property type="match status" value="1"/>
</dbReference>
<dbReference type="GO" id="GO:0004140">
    <property type="term" value="F:dephospho-CoA kinase activity"/>
    <property type="evidence" value="ECO:0007669"/>
    <property type="project" value="UniProtKB-UniRule"/>
</dbReference>
<evidence type="ECO:0000256" key="1">
    <source>
        <dbReference type="ARBA" id="ARBA00022741"/>
    </source>
</evidence>
<evidence type="ECO:0000256" key="4">
    <source>
        <dbReference type="NCBIfam" id="TIGR00152"/>
    </source>
</evidence>
<dbReference type="NCBIfam" id="TIGR00152">
    <property type="entry name" value="dephospho-CoA kinase"/>
    <property type="match status" value="1"/>
</dbReference>
<dbReference type="Gene3D" id="3.40.50.300">
    <property type="entry name" value="P-loop containing nucleotide triphosphate hydrolases"/>
    <property type="match status" value="1"/>
</dbReference>
<reference evidence="5" key="2">
    <citation type="submission" date="2021-04" db="EMBL/GenBank/DDBJ databases">
        <authorList>
            <person name="Gilroy R."/>
        </authorList>
    </citation>
    <scope>NUCLEOTIDE SEQUENCE</scope>
    <source>
        <strain evidence="5">2189</strain>
    </source>
</reference>
<accession>A0A9D2AUU3</accession>
<comment type="subcellular location">
    <subcellularLocation>
        <location evidence="3">Cytoplasm</location>
    </subcellularLocation>
</comment>
<dbReference type="GO" id="GO:0005524">
    <property type="term" value="F:ATP binding"/>
    <property type="evidence" value="ECO:0007669"/>
    <property type="project" value="UniProtKB-UniRule"/>
</dbReference>